<dbReference type="InterPro" id="IPR013785">
    <property type="entry name" value="Aldolase_TIM"/>
</dbReference>
<keyword evidence="6" id="KW-0479">Metal-binding</keyword>
<dbReference type="Pfam" id="PF04055">
    <property type="entry name" value="Radical_SAM"/>
    <property type="match status" value="1"/>
</dbReference>
<dbReference type="InterPro" id="IPR007197">
    <property type="entry name" value="rSAM"/>
</dbReference>
<evidence type="ECO:0000256" key="11">
    <source>
        <dbReference type="ARBA" id="ARBA00023150"/>
    </source>
</evidence>
<evidence type="ECO:0000256" key="5">
    <source>
        <dbReference type="ARBA" id="ARBA00022691"/>
    </source>
</evidence>
<dbReference type="Proteomes" id="UP001620626">
    <property type="component" value="Unassembled WGS sequence"/>
</dbReference>
<sequence>MRLSPLLSPLPLLPLPRFSTLFCPLSSSSSDHSPSSSPPPPPPLQTNSSSASALDSNSESNRLLLDTFGRFHNYLRVSLVEKCNLRCLYCMPEEGVPLCPSSSYLGAAEIVRLVRLFAQNGVDKVRLTGGEPTIRKDLVPIVSDLAALPQIRRIGMTTNGIVLPRMIVPLVEAGLTHLNISLDTLSAEKFAQITRRNAFAKAMAGIEAAERILPEGRLKINCVLTAERSLDIRFIEFMPFSGNRFQMDKFIAYKEILAKFEEHFGKEQIERLKDAPNDSSKAYKVKGHRGQFGFISSMSEHFCGSCNRLRLTADGNLKVFFHPAFPMSVSSMFPLFWCVSTDWLKCRCAIR</sequence>
<keyword evidence="16" id="KW-1185">Reference proteome</keyword>
<name>A0ABD2J115_9BILA</name>
<dbReference type="InterPro" id="IPR000385">
    <property type="entry name" value="MoaA_NifB_PqqE_Fe-S-bd_CS"/>
</dbReference>
<dbReference type="PANTHER" id="PTHR22960:SF0">
    <property type="entry name" value="MOLYBDENUM COFACTOR BIOSYNTHESIS PROTEIN 1"/>
    <property type="match status" value="1"/>
</dbReference>
<dbReference type="Gene3D" id="3.20.20.70">
    <property type="entry name" value="Aldolase class I"/>
    <property type="match status" value="1"/>
</dbReference>
<reference evidence="15 16" key="1">
    <citation type="submission" date="2024-10" db="EMBL/GenBank/DDBJ databases">
        <authorList>
            <person name="Kim D."/>
        </authorList>
    </citation>
    <scope>NUCLEOTIDE SEQUENCE [LARGE SCALE GENOMIC DNA]</scope>
    <source>
        <strain evidence="15">BH-2024</strain>
    </source>
</reference>
<dbReference type="SMART" id="SM00729">
    <property type="entry name" value="Elp3"/>
    <property type="match status" value="1"/>
</dbReference>
<evidence type="ECO:0000256" key="6">
    <source>
        <dbReference type="ARBA" id="ARBA00022723"/>
    </source>
</evidence>
<dbReference type="InterPro" id="IPR050105">
    <property type="entry name" value="MoCo_biosynth_MoaA/MoaC"/>
</dbReference>
<dbReference type="PROSITE" id="PS01305">
    <property type="entry name" value="MOAA_NIFB_PQQE"/>
    <property type="match status" value="1"/>
</dbReference>
<comment type="cofactor">
    <cofactor evidence="1">
        <name>[4Fe-4S] cluster</name>
        <dbReference type="ChEBI" id="CHEBI:49883"/>
    </cofactor>
</comment>
<gene>
    <name evidence="15" type="ORF">niasHT_039308</name>
</gene>
<keyword evidence="5" id="KW-0949">S-adenosyl-L-methionine</keyword>
<feature type="region of interest" description="Disordered" evidence="13">
    <location>
        <begin position="29"/>
        <end position="55"/>
    </location>
</feature>
<dbReference type="SFLD" id="SFLDG01067">
    <property type="entry name" value="SPASM/twitch_domain_containing"/>
    <property type="match status" value="1"/>
</dbReference>
<evidence type="ECO:0000256" key="7">
    <source>
        <dbReference type="ARBA" id="ARBA00022741"/>
    </source>
</evidence>
<comment type="catalytic activity">
    <reaction evidence="12">
        <text>GTP + AH2 + S-adenosyl-L-methionine = (8S)-3',8-cyclo-7,8-dihydroguanosine 5'-triphosphate + 5'-deoxyadenosine + L-methionine + A + H(+)</text>
        <dbReference type="Rhea" id="RHEA:49576"/>
        <dbReference type="ChEBI" id="CHEBI:13193"/>
        <dbReference type="ChEBI" id="CHEBI:15378"/>
        <dbReference type="ChEBI" id="CHEBI:17319"/>
        <dbReference type="ChEBI" id="CHEBI:17499"/>
        <dbReference type="ChEBI" id="CHEBI:37565"/>
        <dbReference type="ChEBI" id="CHEBI:57844"/>
        <dbReference type="ChEBI" id="CHEBI:59789"/>
        <dbReference type="ChEBI" id="CHEBI:131766"/>
        <dbReference type="EC" id="4.1.99.22"/>
    </reaction>
</comment>
<dbReference type="InterPro" id="IPR058240">
    <property type="entry name" value="rSAM_sf"/>
</dbReference>
<organism evidence="15 16">
    <name type="scientific">Heterodera trifolii</name>
    <dbReference type="NCBI Taxonomy" id="157864"/>
    <lineage>
        <taxon>Eukaryota</taxon>
        <taxon>Metazoa</taxon>
        <taxon>Ecdysozoa</taxon>
        <taxon>Nematoda</taxon>
        <taxon>Chromadorea</taxon>
        <taxon>Rhabditida</taxon>
        <taxon>Tylenchina</taxon>
        <taxon>Tylenchomorpha</taxon>
        <taxon>Tylenchoidea</taxon>
        <taxon>Heteroderidae</taxon>
        <taxon>Heteroderinae</taxon>
        <taxon>Heterodera</taxon>
    </lineage>
</organism>
<dbReference type="GO" id="GO:0046872">
    <property type="term" value="F:metal ion binding"/>
    <property type="evidence" value="ECO:0007669"/>
    <property type="project" value="UniProtKB-KW"/>
</dbReference>
<dbReference type="GO" id="GO:0005525">
    <property type="term" value="F:GTP binding"/>
    <property type="evidence" value="ECO:0007669"/>
    <property type="project" value="UniProtKB-KW"/>
</dbReference>
<evidence type="ECO:0000313" key="16">
    <source>
        <dbReference type="Proteomes" id="UP001620626"/>
    </source>
</evidence>
<evidence type="ECO:0000256" key="4">
    <source>
        <dbReference type="ARBA" id="ARBA00022485"/>
    </source>
</evidence>
<dbReference type="GO" id="GO:0006777">
    <property type="term" value="P:Mo-molybdopterin cofactor biosynthetic process"/>
    <property type="evidence" value="ECO:0007669"/>
    <property type="project" value="UniProtKB-KW"/>
</dbReference>
<feature type="compositionally biased region" description="Low complexity" evidence="13">
    <location>
        <begin position="45"/>
        <end position="55"/>
    </location>
</feature>
<keyword evidence="11" id="KW-0501">Molybdenum cofactor biosynthesis</keyword>
<evidence type="ECO:0000256" key="1">
    <source>
        <dbReference type="ARBA" id="ARBA00001966"/>
    </source>
</evidence>
<dbReference type="Pfam" id="PF06463">
    <property type="entry name" value="Mob_synth_C"/>
    <property type="match status" value="1"/>
</dbReference>
<feature type="domain" description="Radical SAM core" evidence="14">
    <location>
        <begin position="67"/>
        <end position="273"/>
    </location>
</feature>
<evidence type="ECO:0000256" key="13">
    <source>
        <dbReference type="SAM" id="MobiDB-lite"/>
    </source>
</evidence>
<evidence type="ECO:0000256" key="9">
    <source>
        <dbReference type="ARBA" id="ARBA00023014"/>
    </source>
</evidence>
<dbReference type="EC" id="4.1.99.22" evidence="3"/>
<dbReference type="InterPro" id="IPR010505">
    <property type="entry name" value="MoaA_twitch"/>
</dbReference>
<evidence type="ECO:0000256" key="2">
    <source>
        <dbReference type="ARBA" id="ARBA00005046"/>
    </source>
</evidence>
<dbReference type="SFLD" id="SFLDG01386">
    <property type="entry name" value="main_SPASM_domain-containing"/>
    <property type="match status" value="1"/>
</dbReference>
<dbReference type="EMBL" id="JBICBT010001083">
    <property type="protein sequence ID" value="KAL3084182.1"/>
    <property type="molecule type" value="Genomic_DNA"/>
</dbReference>
<proteinExistence type="predicted"/>
<dbReference type="PROSITE" id="PS51918">
    <property type="entry name" value="RADICAL_SAM"/>
    <property type="match status" value="1"/>
</dbReference>
<dbReference type="PANTHER" id="PTHR22960">
    <property type="entry name" value="MOLYBDOPTERIN COFACTOR SYNTHESIS PROTEIN A"/>
    <property type="match status" value="1"/>
</dbReference>
<evidence type="ECO:0000256" key="8">
    <source>
        <dbReference type="ARBA" id="ARBA00023004"/>
    </source>
</evidence>
<dbReference type="SUPFAM" id="SSF102114">
    <property type="entry name" value="Radical SAM enzymes"/>
    <property type="match status" value="1"/>
</dbReference>
<keyword evidence="10" id="KW-0342">GTP-binding</keyword>
<dbReference type="CDD" id="cd01335">
    <property type="entry name" value="Radical_SAM"/>
    <property type="match status" value="1"/>
</dbReference>
<comment type="pathway">
    <text evidence="2">Cofactor biosynthesis; molybdopterin biosynthesis.</text>
</comment>
<dbReference type="SFLD" id="SFLDS00029">
    <property type="entry name" value="Radical_SAM"/>
    <property type="match status" value="1"/>
</dbReference>
<evidence type="ECO:0000256" key="10">
    <source>
        <dbReference type="ARBA" id="ARBA00023134"/>
    </source>
</evidence>
<evidence type="ECO:0000259" key="14">
    <source>
        <dbReference type="PROSITE" id="PS51918"/>
    </source>
</evidence>
<evidence type="ECO:0000256" key="12">
    <source>
        <dbReference type="ARBA" id="ARBA00048697"/>
    </source>
</evidence>
<keyword evidence="7" id="KW-0547">Nucleotide-binding</keyword>
<keyword evidence="8" id="KW-0408">Iron</keyword>
<accession>A0ABD2J115</accession>
<dbReference type="InterPro" id="IPR006638">
    <property type="entry name" value="Elp3/MiaA/NifB-like_rSAM"/>
</dbReference>
<keyword evidence="9" id="KW-0411">Iron-sulfur</keyword>
<dbReference type="AlphaFoldDB" id="A0ABD2J115"/>
<protein>
    <recommendedName>
        <fullName evidence="3">GTP 3',8-cyclase</fullName>
        <ecNumber evidence="3">4.1.99.22</ecNumber>
    </recommendedName>
</protein>
<comment type="caution">
    <text evidence="15">The sequence shown here is derived from an EMBL/GenBank/DDBJ whole genome shotgun (WGS) entry which is preliminary data.</text>
</comment>
<keyword evidence="4" id="KW-0004">4Fe-4S</keyword>
<dbReference type="GO" id="GO:0061798">
    <property type="term" value="F:GTP 3',8'-cyclase activity"/>
    <property type="evidence" value="ECO:0007669"/>
    <property type="project" value="UniProtKB-EC"/>
</dbReference>
<evidence type="ECO:0000313" key="15">
    <source>
        <dbReference type="EMBL" id="KAL3084182.1"/>
    </source>
</evidence>
<dbReference type="GO" id="GO:0051539">
    <property type="term" value="F:4 iron, 4 sulfur cluster binding"/>
    <property type="evidence" value="ECO:0007669"/>
    <property type="project" value="UniProtKB-KW"/>
</dbReference>
<evidence type="ECO:0000256" key="3">
    <source>
        <dbReference type="ARBA" id="ARBA00012167"/>
    </source>
</evidence>